<feature type="region of interest" description="Disordered" evidence="2">
    <location>
        <begin position="306"/>
        <end position="380"/>
    </location>
</feature>
<sequence>MPAICSPCRVGGMRSADRDLERALEASRRAGRAEDLERKEIAAVIASSQEVQINDDEAIAIAIAMSAAESPEVLGGEVLGGCGAGSGAKSSVEPPSPSAPQDVRINDDEAMAMALAMSASQSPEAFLPSSGGGAGSKAKSRVEIPSPSAPPLQATQIYLDVAEDAEGDNGEQGEAVDAELHEVLAASRRLAAGQARGAGDAEDDAQLSAALAESRRVAFEQKQLEDELERQLQEALRASAEVVQTAAGVDGAAPEPAATLAAHDARLEDAGREVCARPGPMSAPARIQAVQHYTLFDDADVSADQGASGAAAAGQQEASDAPASDDEWVDPLDLWWASNSHPGVAAPAPGAADDGEIQGSPCGASDDGWDVIDEVPAPAA</sequence>
<feature type="compositionally biased region" description="Low complexity" evidence="2">
    <location>
        <begin position="306"/>
        <end position="322"/>
    </location>
</feature>
<dbReference type="InterPro" id="IPR003903">
    <property type="entry name" value="UIM_dom"/>
</dbReference>
<feature type="region of interest" description="Disordered" evidence="2">
    <location>
        <begin position="121"/>
        <end position="154"/>
    </location>
</feature>
<dbReference type="AlphaFoldDB" id="A0A7S2M6K7"/>
<protein>
    <submittedName>
        <fullName evidence="3">Uncharacterized protein</fullName>
    </submittedName>
</protein>
<accession>A0A7S2M6K7</accession>
<organism evidence="3">
    <name type="scientific">Zooxanthella nutricula</name>
    <dbReference type="NCBI Taxonomy" id="1333877"/>
    <lineage>
        <taxon>Eukaryota</taxon>
        <taxon>Sar</taxon>
        <taxon>Alveolata</taxon>
        <taxon>Dinophyceae</taxon>
        <taxon>Peridiniales</taxon>
        <taxon>Peridiniales incertae sedis</taxon>
        <taxon>Zooxanthella</taxon>
    </lineage>
</organism>
<keyword evidence="1" id="KW-0175">Coiled coil</keyword>
<proteinExistence type="predicted"/>
<gene>
    <name evidence="3" type="ORF">BRAN1462_LOCUS47262</name>
</gene>
<dbReference type="EMBL" id="HBGW01074220">
    <property type="protein sequence ID" value="CAD9625139.1"/>
    <property type="molecule type" value="Transcribed_RNA"/>
</dbReference>
<dbReference type="SMART" id="SM00726">
    <property type="entry name" value="UIM"/>
    <property type="match status" value="4"/>
</dbReference>
<reference evidence="3" key="1">
    <citation type="submission" date="2021-01" db="EMBL/GenBank/DDBJ databases">
        <authorList>
            <person name="Corre E."/>
            <person name="Pelletier E."/>
            <person name="Niang G."/>
            <person name="Scheremetjew M."/>
            <person name="Finn R."/>
            <person name="Kale V."/>
            <person name="Holt S."/>
            <person name="Cochrane G."/>
            <person name="Meng A."/>
            <person name="Brown T."/>
            <person name="Cohen L."/>
        </authorList>
    </citation>
    <scope>NUCLEOTIDE SEQUENCE</scope>
    <source>
        <strain evidence="3">RCC3387</strain>
    </source>
</reference>
<name>A0A7S2M6K7_9DINO</name>
<feature type="region of interest" description="Disordered" evidence="2">
    <location>
        <begin position="84"/>
        <end position="103"/>
    </location>
</feature>
<evidence type="ECO:0000256" key="1">
    <source>
        <dbReference type="SAM" id="Coils"/>
    </source>
</evidence>
<evidence type="ECO:0000313" key="3">
    <source>
        <dbReference type="EMBL" id="CAD9625139.1"/>
    </source>
</evidence>
<evidence type="ECO:0000256" key="2">
    <source>
        <dbReference type="SAM" id="MobiDB-lite"/>
    </source>
</evidence>
<feature type="coiled-coil region" evidence="1">
    <location>
        <begin position="218"/>
        <end position="245"/>
    </location>
</feature>